<dbReference type="PIRSF" id="PIRSF002721">
    <property type="entry name" value="Surface_antigen_Rickettsia"/>
    <property type="match status" value="1"/>
</dbReference>
<comment type="caution">
    <text evidence="3">The sequence shown here is derived from an EMBL/GenBank/DDBJ whole genome shotgun (WGS) entry which is preliminary data.</text>
</comment>
<keyword evidence="1" id="KW-0732">Signal</keyword>
<evidence type="ECO:0000313" key="3">
    <source>
        <dbReference type="EMBL" id="NQV65967.1"/>
    </source>
</evidence>
<feature type="signal peptide" evidence="1">
    <location>
        <begin position="1"/>
        <end position="26"/>
    </location>
</feature>
<accession>A0A972VZP5</accession>
<evidence type="ECO:0000256" key="1">
    <source>
        <dbReference type="SAM" id="SignalP"/>
    </source>
</evidence>
<dbReference type="Pfam" id="PF05433">
    <property type="entry name" value="Rick_17kDa_Anti"/>
    <property type="match status" value="1"/>
</dbReference>
<feature type="chain" id="PRO_5037914810" evidence="1">
    <location>
        <begin position="27"/>
        <end position="151"/>
    </location>
</feature>
<dbReference type="Proteomes" id="UP000754644">
    <property type="component" value="Unassembled WGS sequence"/>
</dbReference>
<protein>
    <submittedName>
        <fullName evidence="3">Glycine zipper 2TM domain-containing protein</fullName>
    </submittedName>
</protein>
<proteinExistence type="predicted"/>
<dbReference type="InterPro" id="IPR016364">
    <property type="entry name" value="Surface_antigen_Rickettsia"/>
</dbReference>
<dbReference type="InterPro" id="IPR008816">
    <property type="entry name" value="Gly_zipper_2TM_dom"/>
</dbReference>
<reference evidence="3" key="1">
    <citation type="submission" date="2020-05" db="EMBL/GenBank/DDBJ databases">
        <title>Sulfur intermediates as new biogeochemical hubs in an aquatic model microbial ecosystem.</title>
        <authorList>
            <person name="Vigneron A."/>
        </authorList>
    </citation>
    <scope>NUCLEOTIDE SEQUENCE</scope>
    <source>
        <strain evidence="3">Bin.250</strain>
    </source>
</reference>
<dbReference type="PROSITE" id="PS51257">
    <property type="entry name" value="PROKAR_LIPOPROTEIN"/>
    <property type="match status" value="1"/>
</dbReference>
<feature type="domain" description="Glycine zipper 2TM" evidence="2">
    <location>
        <begin position="29"/>
        <end position="69"/>
    </location>
</feature>
<gene>
    <name evidence="3" type="ORF">HQ497_11450</name>
</gene>
<dbReference type="EMBL" id="JABMOJ010000434">
    <property type="protein sequence ID" value="NQV65967.1"/>
    <property type="molecule type" value="Genomic_DNA"/>
</dbReference>
<sequence>MSKIRRVPIWMLLSLLVSCAGQGQHAQTGTVIGGLLGGVLGSQVGDGRGRTAAIIAGTLIGTAVGGSIGQSMDEVDRQKVVMSLENVRTGVPTRWQNPDSGNAYAVVPTRTWTSNSGPCREYTIDARVAGQEDSVYGTACRQADGSWKVQN</sequence>
<name>A0A972VZP5_9GAMM</name>
<organism evidence="3 4">
    <name type="scientific">SAR86 cluster bacterium</name>
    <dbReference type="NCBI Taxonomy" id="2030880"/>
    <lineage>
        <taxon>Bacteria</taxon>
        <taxon>Pseudomonadati</taxon>
        <taxon>Pseudomonadota</taxon>
        <taxon>Gammaproteobacteria</taxon>
        <taxon>SAR86 cluster</taxon>
    </lineage>
</organism>
<evidence type="ECO:0000259" key="2">
    <source>
        <dbReference type="Pfam" id="PF05433"/>
    </source>
</evidence>
<evidence type="ECO:0000313" key="4">
    <source>
        <dbReference type="Proteomes" id="UP000754644"/>
    </source>
</evidence>
<dbReference type="AlphaFoldDB" id="A0A972VZP5"/>
<dbReference type="GO" id="GO:0019867">
    <property type="term" value="C:outer membrane"/>
    <property type="evidence" value="ECO:0007669"/>
    <property type="project" value="InterPro"/>
</dbReference>